<evidence type="ECO:0000256" key="1">
    <source>
        <dbReference type="SAM" id="SignalP"/>
    </source>
</evidence>
<sequence length="155" mass="16183">MTCRNMGLILPLIAMGALTSGCAKGVDEGGAANNAGRPAEVEAMAEPDAVDAAANEATGPPTDAWVGRWNGPEGLFLDIQPSPDGRRGHYAIANQDNLDRQGDYAGVAEGATIRFARDGRDLVIRPGTGAETGFKDLAGRQDCLIVLPGREGYCR</sequence>
<accession>A0A1L5BK25</accession>
<proteinExistence type="predicted"/>
<feature type="chain" id="PRO_5009859995" description="Lipoprotein" evidence="1">
    <location>
        <begin position="26"/>
        <end position="155"/>
    </location>
</feature>
<dbReference type="RefSeq" id="WP_007683580.1">
    <property type="nucleotide sequence ID" value="NZ_CP013070.1"/>
</dbReference>
<keyword evidence="1" id="KW-0732">Signal</keyword>
<evidence type="ECO:0000313" key="3">
    <source>
        <dbReference type="Proteomes" id="UP000004550"/>
    </source>
</evidence>
<feature type="signal peptide" evidence="1">
    <location>
        <begin position="1"/>
        <end position="25"/>
    </location>
</feature>
<dbReference type="GeneID" id="29274286"/>
<evidence type="ECO:0008006" key="4">
    <source>
        <dbReference type="Google" id="ProtNLM"/>
    </source>
</evidence>
<protein>
    <recommendedName>
        <fullName evidence="4">Lipoprotein</fullName>
    </recommendedName>
</protein>
<dbReference type="PROSITE" id="PS51257">
    <property type="entry name" value="PROKAR_LIPOPROTEIN"/>
    <property type="match status" value="1"/>
</dbReference>
<reference evidence="2 3" key="1">
    <citation type="journal article" date="2012" name="J. Bacteriol.">
        <title>Genome sequence of Sphingobium indicum B90A, a hexachlorocyclohexane-degrading bacterium.</title>
        <authorList>
            <person name="Anand S."/>
            <person name="Sangwan N."/>
            <person name="Lata P."/>
            <person name="Kaur J."/>
            <person name="Dua A."/>
            <person name="Singh A.K."/>
            <person name="Verma M."/>
            <person name="Kaur J."/>
            <person name="Khurana J.P."/>
            <person name="Khurana P."/>
            <person name="Mathur S."/>
            <person name="Lal R."/>
        </authorList>
    </citation>
    <scope>NUCLEOTIDE SEQUENCE [LARGE SCALE GENOMIC DNA]</scope>
    <source>
        <strain evidence="3">DSM 16412 / CCM 7286 / MTCC 6364 / B90A</strain>
    </source>
</reference>
<gene>
    <name evidence="2" type="ORF">SIDU_01145</name>
</gene>
<dbReference type="KEGG" id="sinb:SIDU_01145"/>
<organism evidence="2 3">
    <name type="scientific">Sphingobium indicum (strain DSM 16412 / CCM 7286 / MTCC 6364 / B90A)</name>
    <dbReference type="NCBI Taxonomy" id="861109"/>
    <lineage>
        <taxon>Bacteria</taxon>
        <taxon>Pseudomonadati</taxon>
        <taxon>Pseudomonadota</taxon>
        <taxon>Alphaproteobacteria</taxon>
        <taxon>Sphingomonadales</taxon>
        <taxon>Sphingomonadaceae</taxon>
        <taxon>Sphingobium</taxon>
    </lineage>
</organism>
<dbReference type="Proteomes" id="UP000004550">
    <property type="component" value="Chromosome"/>
</dbReference>
<evidence type="ECO:0000313" key="2">
    <source>
        <dbReference type="EMBL" id="APL93243.1"/>
    </source>
</evidence>
<dbReference type="AlphaFoldDB" id="A0A1L5BK25"/>
<name>A0A1L5BK25_SPHIB</name>
<dbReference type="EMBL" id="CP013070">
    <property type="protein sequence ID" value="APL93243.1"/>
    <property type="molecule type" value="Genomic_DNA"/>
</dbReference>